<dbReference type="Proteomes" id="UP000715781">
    <property type="component" value="Unassembled WGS sequence"/>
</dbReference>
<evidence type="ECO:0000256" key="1">
    <source>
        <dbReference type="SAM" id="MobiDB-lite"/>
    </source>
</evidence>
<feature type="region of interest" description="Disordered" evidence="1">
    <location>
        <begin position="202"/>
        <end position="252"/>
    </location>
</feature>
<dbReference type="AlphaFoldDB" id="A0A951Q6D7"/>
<comment type="caution">
    <text evidence="3">The sequence shown here is derived from an EMBL/GenBank/DDBJ whole genome shotgun (WGS) entry which is preliminary data.</text>
</comment>
<dbReference type="EMBL" id="JAHHHN010000066">
    <property type="protein sequence ID" value="MBW4566216.1"/>
    <property type="molecule type" value="Genomic_DNA"/>
</dbReference>
<organism evidence="3 4">
    <name type="scientific">Mojavia pulchra JT2-VF2</name>
    <dbReference type="NCBI Taxonomy" id="287848"/>
    <lineage>
        <taxon>Bacteria</taxon>
        <taxon>Bacillati</taxon>
        <taxon>Cyanobacteriota</taxon>
        <taxon>Cyanophyceae</taxon>
        <taxon>Nostocales</taxon>
        <taxon>Nostocaceae</taxon>
    </lineage>
</organism>
<reference evidence="3" key="2">
    <citation type="journal article" date="2022" name="Microbiol. Resour. Announc.">
        <title>Metagenome Sequencing to Explore Phylogenomics of Terrestrial Cyanobacteria.</title>
        <authorList>
            <person name="Ward R.D."/>
            <person name="Stajich J.E."/>
            <person name="Johansen J.R."/>
            <person name="Huntemann M."/>
            <person name="Clum A."/>
            <person name="Foster B."/>
            <person name="Foster B."/>
            <person name="Roux S."/>
            <person name="Palaniappan K."/>
            <person name="Varghese N."/>
            <person name="Mukherjee S."/>
            <person name="Reddy T.B.K."/>
            <person name="Daum C."/>
            <person name="Copeland A."/>
            <person name="Chen I.A."/>
            <person name="Ivanova N.N."/>
            <person name="Kyrpides N.C."/>
            <person name="Shapiro N."/>
            <person name="Eloe-Fadrosh E.A."/>
            <person name="Pietrasiak N."/>
        </authorList>
    </citation>
    <scope>NUCLEOTIDE SEQUENCE</scope>
    <source>
        <strain evidence="3">JT2-VF2</strain>
    </source>
</reference>
<feature type="compositionally biased region" description="Polar residues" evidence="1">
    <location>
        <begin position="204"/>
        <end position="235"/>
    </location>
</feature>
<sequence length="252" mass="27170">MVNRQATQPQKILILAASPVDQAKLRLDVEVREIDEGLRRSQHRDQFQLQKQGAVRTDDLRRALLDTKPQIVHFCGHGAGSDGLVFEDQQGNTQLVSTEALANLFELFAGIIECVVLNACYSEVQAGAIVQHVGYVIGMNKAIGDKAAIKFSIGFYDALGGGCSVEDAYKFGCNAIQSEGIAEHLIPALKINTAWKSVFEKSSKPSNASPIEDSSTETSNTPKISPTKSIHQQAGDNAKQIGEIGSVGTINF</sequence>
<accession>A0A951Q6D7</accession>
<evidence type="ECO:0000313" key="4">
    <source>
        <dbReference type="Proteomes" id="UP000715781"/>
    </source>
</evidence>
<feature type="domain" description="CHAT" evidence="2">
    <location>
        <begin position="28"/>
        <end position="164"/>
    </location>
</feature>
<reference evidence="3" key="1">
    <citation type="submission" date="2021-05" db="EMBL/GenBank/DDBJ databases">
        <authorList>
            <person name="Pietrasiak N."/>
            <person name="Ward R."/>
            <person name="Stajich J.E."/>
            <person name="Kurbessoian T."/>
        </authorList>
    </citation>
    <scope>NUCLEOTIDE SEQUENCE</scope>
    <source>
        <strain evidence="3">JT2-VF2</strain>
    </source>
</reference>
<gene>
    <name evidence="3" type="ORF">KME32_35140</name>
</gene>
<proteinExistence type="predicted"/>
<dbReference type="InterPro" id="IPR024983">
    <property type="entry name" value="CHAT_dom"/>
</dbReference>
<evidence type="ECO:0000313" key="3">
    <source>
        <dbReference type="EMBL" id="MBW4566216.1"/>
    </source>
</evidence>
<name>A0A951Q6D7_9NOST</name>
<evidence type="ECO:0000259" key="2">
    <source>
        <dbReference type="Pfam" id="PF12770"/>
    </source>
</evidence>
<protein>
    <submittedName>
        <fullName evidence="3">CHAT domain-containing protein</fullName>
    </submittedName>
</protein>
<dbReference type="Pfam" id="PF12770">
    <property type="entry name" value="CHAT"/>
    <property type="match status" value="1"/>
</dbReference>